<feature type="domain" description="Peptidase C1A papain C-terminal" evidence="8">
    <location>
        <begin position="118"/>
        <end position="333"/>
    </location>
</feature>
<dbReference type="PANTHER" id="PTHR12411">
    <property type="entry name" value="CYSTEINE PROTEASE FAMILY C1-RELATED"/>
    <property type="match status" value="1"/>
</dbReference>
<dbReference type="Pfam" id="PF00112">
    <property type="entry name" value="Peptidase_C1"/>
    <property type="match status" value="1"/>
</dbReference>
<dbReference type="EMBL" id="KU301771">
    <property type="protein sequence ID" value="ANG56316.1"/>
    <property type="molecule type" value="mRNA"/>
</dbReference>
<dbReference type="GO" id="GO:0006508">
    <property type="term" value="P:proteolysis"/>
    <property type="evidence" value="ECO:0007669"/>
    <property type="project" value="UniProtKB-KW"/>
</dbReference>
<feature type="chain" id="PRO_5018566046" evidence="7">
    <location>
        <begin position="17"/>
        <end position="334"/>
    </location>
</feature>
<sequence>MFRFTVVACAIAAVFAAPFDKALDSEWEAYKGTYKKNYVSKEEESLRRLIWEDNLQFVQSHNLQADRGVHTFWLGMNEYADMGIKEFVAVTNGYKQNVTGVSKCGHYMAPNNIELTDLPDTVDWRDKGYVTPIKNQGQCGSCWSFSATGSLEGQHFRKTQTLVSLSEKNLMDCSEKEGNHGCHGGLMDQAFAYVIQNKGIDTEQSYPYEPRDGICRFKRENVGATEVSCMDIEHESETDLQKAVAMEGPISVAIDAGHRSFQLYRSGIYKEPQCSSIRLDHGVLAVGYGSEMDEDYWLVKNSWGTSWGSEGYVKMARNDRNMCGIATQASFPTV</sequence>
<dbReference type="InterPro" id="IPR039417">
    <property type="entry name" value="Peptidase_C1A_papain-like"/>
</dbReference>
<dbReference type="SMR" id="A0A173DQE9"/>
<dbReference type="InterPro" id="IPR013201">
    <property type="entry name" value="Prot_inhib_I29"/>
</dbReference>
<evidence type="ECO:0000256" key="4">
    <source>
        <dbReference type="ARBA" id="ARBA00022807"/>
    </source>
</evidence>
<dbReference type="PRINTS" id="PR00705">
    <property type="entry name" value="PAPAIN"/>
</dbReference>
<evidence type="ECO:0000313" key="10">
    <source>
        <dbReference type="EMBL" id="ANG56316.1"/>
    </source>
</evidence>
<evidence type="ECO:0000256" key="3">
    <source>
        <dbReference type="ARBA" id="ARBA00022801"/>
    </source>
</evidence>
<evidence type="ECO:0000256" key="1">
    <source>
        <dbReference type="ARBA" id="ARBA00008455"/>
    </source>
</evidence>
<dbReference type="PROSITE" id="PS00640">
    <property type="entry name" value="THIOL_PROTEASE_ASN"/>
    <property type="match status" value="1"/>
</dbReference>
<evidence type="ECO:0000256" key="2">
    <source>
        <dbReference type="ARBA" id="ARBA00022670"/>
    </source>
</evidence>
<reference evidence="10" key="1">
    <citation type="submission" date="2015-12" db="EMBL/GenBank/DDBJ databases">
        <title>Two cathepsin L genes in clam Meretrix meretrix.</title>
        <authorList>
            <person name="Wang M.Q."/>
        </authorList>
    </citation>
    <scope>NUCLEOTIDE SEQUENCE</scope>
</reference>
<dbReference type="Pfam" id="PF08246">
    <property type="entry name" value="Inhibitor_I29"/>
    <property type="match status" value="1"/>
</dbReference>
<dbReference type="FunFam" id="3.90.70.10:FF:000006">
    <property type="entry name" value="Cathepsin S"/>
    <property type="match status" value="1"/>
</dbReference>
<evidence type="ECO:0000256" key="5">
    <source>
        <dbReference type="ARBA" id="ARBA00023145"/>
    </source>
</evidence>
<dbReference type="PROSITE" id="PS00639">
    <property type="entry name" value="THIOL_PROTEASE_HIS"/>
    <property type="match status" value="1"/>
</dbReference>
<dbReference type="SMART" id="SM00645">
    <property type="entry name" value="Pept_C1"/>
    <property type="match status" value="1"/>
</dbReference>
<dbReference type="Gene3D" id="3.90.70.10">
    <property type="entry name" value="Cysteine proteinases"/>
    <property type="match status" value="1"/>
</dbReference>
<keyword evidence="7" id="KW-0732">Signal</keyword>
<evidence type="ECO:0000259" key="8">
    <source>
        <dbReference type="SMART" id="SM00645"/>
    </source>
</evidence>
<organism evidence="10">
    <name type="scientific">Meretrix meretrix</name>
    <name type="common">Asiatic hard clam</name>
    <name type="synonym">Venus meretrix</name>
    <dbReference type="NCBI Taxonomy" id="291251"/>
    <lineage>
        <taxon>Eukaryota</taxon>
        <taxon>Metazoa</taxon>
        <taxon>Spiralia</taxon>
        <taxon>Lophotrochozoa</taxon>
        <taxon>Mollusca</taxon>
        <taxon>Bivalvia</taxon>
        <taxon>Autobranchia</taxon>
        <taxon>Heteroconchia</taxon>
        <taxon>Euheterodonta</taxon>
        <taxon>Imparidentia</taxon>
        <taxon>Neoheterodontei</taxon>
        <taxon>Venerida</taxon>
        <taxon>Veneroidea</taxon>
        <taxon>Veneridae</taxon>
        <taxon>Meretrix</taxon>
    </lineage>
</organism>
<feature type="signal peptide" evidence="7">
    <location>
        <begin position="1"/>
        <end position="16"/>
    </location>
</feature>
<dbReference type="CDD" id="cd02248">
    <property type="entry name" value="Peptidase_C1A"/>
    <property type="match status" value="1"/>
</dbReference>
<keyword evidence="6" id="KW-1015">Disulfide bond</keyword>
<dbReference type="SUPFAM" id="SSF54001">
    <property type="entry name" value="Cysteine proteinases"/>
    <property type="match status" value="1"/>
</dbReference>
<proteinExistence type="evidence at transcript level"/>
<dbReference type="InterPro" id="IPR013128">
    <property type="entry name" value="Peptidase_C1A"/>
</dbReference>
<evidence type="ECO:0000256" key="7">
    <source>
        <dbReference type="SAM" id="SignalP"/>
    </source>
</evidence>
<keyword evidence="3" id="KW-0378">Hydrolase</keyword>
<keyword evidence="5" id="KW-0865">Zymogen</keyword>
<comment type="similarity">
    <text evidence="1">Belongs to the peptidase C1 family.</text>
</comment>
<dbReference type="PROSITE" id="PS00139">
    <property type="entry name" value="THIOL_PROTEASE_CYS"/>
    <property type="match status" value="1"/>
</dbReference>
<protein>
    <submittedName>
        <fullName evidence="10">Cathepsin L</fullName>
    </submittedName>
</protein>
<name>A0A173DQE9_MERMT</name>
<accession>A0A173DQE9</accession>
<dbReference type="GO" id="GO:0008234">
    <property type="term" value="F:cysteine-type peptidase activity"/>
    <property type="evidence" value="ECO:0007669"/>
    <property type="project" value="UniProtKB-KW"/>
</dbReference>
<evidence type="ECO:0000256" key="6">
    <source>
        <dbReference type="ARBA" id="ARBA00023157"/>
    </source>
</evidence>
<dbReference type="InterPro" id="IPR038765">
    <property type="entry name" value="Papain-like_cys_pep_sf"/>
</dbReference>
<feature type="domain" description="Cathepsin propeptide inhibitor" evidence="9">
    <location>
        <begin position="27"/>
        <end position="87"/>
    </location>
</feature>
<dbReference type="InterPro" id="IPR000169">
    <property type="entry name" value="Pept_cys_AS"/>
</dbReference>
<dbReference type="InterPro" id="IPR000668">
    <property type="entry name" value="Peptidase_C1A_C"/>
</dbReference>
<keyword evidence="4" id="KW-0788">Thiol protease</keyword>
<dbReference type="InterPro" id="IPR025660">
    <property type="entry name" value="Pept_his_AS"/>
</dbReference>
<dbReference type="SMART" id="SM00848">
    <property type="entry name" value="Inhibitor_I29"/>
    <property type="match status" value="1"/>
</dbReference>
<dbReference type="InterPro" id="IPR025661">
    <property type="entry name" value="Pept_asp_AS"/>
</dbReference>
<dbReference type="AlphaFoldDB" id="A0A173DQE9"/>
<keyword evidence="2" id="KW-0645">Protease</keyword>
<evidence type="ECO:0000259" key="9">
    <source>
        <dbReference type="SMART" id="SM00848"/>
    </source>
</evidence>